<dbReference type="Pfam" id="PF22595">
    <property type="entry name" value="CFAP107"/>
    <property type="match status" value="1"/>
</dbReference>
<dbReference type="InterPro" id="IPR054709">
    <property type="entry name" value="CFAP107"/>
</dbReference>
<dbReference type="InterPro" id="IPR037662">
    <property type="entry name" value="CFAP68/107"/>
</dbReference>
<comment type="function">
    <text evidence="7">Microtubule inner protein (MIP) part of the dynein-decorated doublet microtubules (DMTs) in cilia axoneme, which is required for motile cilia beating.</text>
</comment>
<evidence type="ECO:0000256" key="6">
    <source>
        <dbReference type="ARBA" id="ARBA00023273"/>
    </source>
</evidence>
<evidence type="ECO:0000256" key="5">
    <source>
        <dbReference type="ARBA" id="ARBA00023212"/>
    </source>
</evidence>
<dbReference type="EMBL" id="JBJJXI010000055">
    <property type="protein sequence ID" value="KAL3399563.1"/>
    <property type="molecule type" value="Genomic_DNA"/>
</dbReference>
<keyword evidence="3" id="KW-0282">Flagellum</keyword>
<evidence type="ECO:0000256" key="7">
    <source>
        <dbReference type="ARBA" id="ARBA00035003"/>
    </source>
</evidence>
<sequence length="233" mass="27429">MASMNFKYQISHPSENCDCLKPLDRLPSDFSNESQIEPSKGRYNAGVLVGNWFYRRAPYNPPPDDWKTVYDTTYTCKRNCDLENDWLLQQKNKLKGDHGIGKDFLIQHHANDFQKNFTTTNDLYYRVIPAERCGPRRRKYSSRKNLWLPEIDLTKCFGNLTEFGLVEVETYKKCLAAIPSPRETMYASHFKKQKFKDEPDKYYPRPIGKMNEVNLDHLDINPNLPFRPHIIKI</sequence>
<name>A0ABD2X2K5_9HYME</name>
<evidence type="ECO:0000256" key="1">
    <source>
        <dbReference type="ARBA" id="ARBA00004611"/>
    </source>
</evidence>
<accession>A0ABD2X2K5</accession>
<dbReference type="GO" id="GO:0005930">
    <property type="term" value="C:axoneme"/>
    <property type="evidence" value="ECO:0007669"/>
    <property type="project" value="UniProtKB-ARBA"/>
</dbReference>
<protein>
    <submittedName>
        <fullName evidence="9">Uncharacterized protein</fullName>
    </submittedName>
</protein>
<dbReference type="PANTHER" id="PTHR31180:SF2">
    <property type="entry name" value="CILIA- AND FLAGELLA-ASSOCIATED PROTEIN 107"/>
    <property type="match status" value="1"/>
</dbReference>
<keyword evidence="4" id="KW-0969">Cilium</keyword>
<comment type="subcellular location">
    <subcellularLocation>
        <location evidence="1">Cytoplasm</location>
        <location evidence="1">Cytoskeleton</location>
        <location evidence="1">Flagellum axoneme</location>
    </subcellularLocation>
</comment>
<comment type="subunit">
    <text evidence="8">Microtubule inner protein component of sperm flagellar doublet microtubules.</text>
</comment>
<evidence type="ECO:0000256" key="4">
    <source>
        <dbReference type="ARBA" id="ARBA00023069"/>
    </source>
</evidence>
<proteinExistence type="predicted"/>
<keyword evidence="2" id="KW-0963">Cytoplasm</keyword>
<dbReference type="Proteomes" id="UP001627154">
    <property type="component" value="Unassembled WGS sequence"/>
</dbReference>
<gene>
    <name evidence="9" type="ORF">TKK_006834</name>
</gene>
<reference evidence="9 10" key="1">
    <citation type="journal article" date="2024" name="bioRxiv">
        <title>A reference genome for Trichogramma kaykai: A tiny desert-dwelling parasitoid wasp with competing sex-ratio distorters.</title>
        <authorList>
            <person name="Culotta J."/>
            <person name="Lindsey A.R."/>
        </authorList>
    </citation>
    <scope>NUCLEOTIDE SEQUENCE [LARGE SCALE GENOMIC DNA]</scope>
    <source>
        <strain evidence="9 10">KSX58</strain>
    </source>
</reference>
<evidence type="ECO:0000313" key="10">
    <source>
        <dbReference type="Proteomes" id="UP001627154"/>
    </source>
</evidence>
<keyword evidence="6" id="KW-0966">Cell projection</keyword>
<dbReference type="PANTHER" id="PTHR31180">
    <property type="entry name" value="CILIA- AND FLAGELLA-ASSOCIATED PROTEIN 107-RELATED"/>
    <property type="match status" value="1"/>
</dbReference>
<evidence type="ECO:0000256" key="8">
    <source>
        <dbReference type="ARBA" id="ARBA00046435"/>
    </source>
</evidence>
<organism evidence="9 10">
    <name type="scientific">Trichogramma kaykai</name>
    <dbReference type="NCBI Taxonomy" id="54128"/>
    <lineage>
        <taxon>Eukaryota</taxon>
        <taxon>Metazoa</taxon>
        <taxon>Ecdysozoa</taxon>
        <taxon>Arthropoda</taxon>
        <taxon>Hexapoda</taxon>
        <taxon>Insecta</taxon>
        <taxon>Pterygota</taxon>
        <taxon>Neoptera</taxon>
        <taxon>Endopterygota</taxon>
        <taxon>Hymenoptera</taxon>
        <taxon>Apocrita</taxon>
        <taxon>Proctotrupomorpha</taxon>
        <taxon>Chalcidoidea</taxon>
        <taxon>Trichogrammatidae</taxon>
        <taxon>Trichogramma</taxon>
    </lineage>
</organism>
<keyword evidence="5" id="KW-0206">Cytoskeleton</keyword>
<evidence type="ECO:0000313" key="9">
    <source>
        <dbReference type="EMBL" id="KAL3399563.1"/>
    </source>
</evidence>
<dbReference type="AlphaFoldDB" id="A0ABD2X2K5"/>
<evidence type="ECO:0000256" key="2">
    <source>
        <dbReference type="ARBA" id="ARBA00022490"/>
    </source>
</evidence>
<comment type="caution">
    <text evidence="9">The sequence shown here is derived from an EMBL/GenBank/DDBJ whole genome shotgun (WGS) entry which is preliminary data.</text>
</comment>
<keyword evidence="10" id="KW-1185">Reference proteome</keyword>
<evidence type="ECO:0000256" key="3">
    <source>
        <dbReference type="ARBA" id="ARBA00022846"/>
    </source>
</evidence>